<feature type="region of interest" description="Disordered" evidence="4">
    <location>
        <begin position="438"/>
        <end position="469"/>
    </location>
</feature>
<evidence type="ECO:0000313" key="5">
    <source>
        <dbReference type="EMBL" id="QKW54137.1"/>
    </source>
</evidence>
<dbReference type="PIRSF" id="PIRSF000521">
    <property type="entry name" value="Transaminase_4ab_Lys_Orn"/>
    <property type="match status" value="1"/>
</dbReference>
<evidence type="ECO:0000313" key="6">
    <source>
        <dbReference type="EMBL" id="QKW55019.1"/>
    </source>
</evidence>
<dbReference type="Pfam" id="PF00202">
    <property type="entry name" value="Aminotran_3"/>
    <property type="match status" value="1"/>
</dbReference>
<dbReference type="GO" id="GO:0030170">
    <property type="term" value="F:pyridoxal phosphate binding"/>
    <property type="evidence" value="ECO:0007669"/>
    <property type="project" value="InterPro"/>
</dbReference>
<dbReference type="Gene3D" id="3.40.640.10">
    <property type="entry name" value="Type I PLP-dependent aspartate aminotransferase-like (Major domain)"/>
    <property type="match status" value="1"/>
</dbReference>
<keyword evidence="2 3" id="KW-0663">Pyridoxal phosphate</keyword>
<keyword evidence="6" id="KW-0032">Aminotransferase</keyword>
<name>A0A7H8NKD0_9ACTN</name>
<evidence type="ECO:0000256" key="3">
    <source>
        <dbReference type="RuleBase" id="RU003560"/>
    </source>
</evidence>
<dbReference type="CDD" id="cd00610">
    <property type="entry name" value="OAT_like"/>
    <property type="match status" value="1"/>
</dbReference>
<dbReference type="SUPFAM" id="SSF53383">
    <property type="entry name" value="PLP-dependent transferases"/>
    <property type="match status" value="1"/>
</dbReference>
<organism evidence="6 7">
    <name type="scientific">Streptomyces buecherae</name>
    <dbReference type="NCBI Taxonomy" id="2763006"/>
    <lineage>
        <taxon>Bacteria</taxon>
        <taxon>Bacillati</taxon>
        <taxon>Actinomycetota</taxon>
        <taxon>Actinomycetes</taxon>
        <taxon>Kitasatosporales</taxon>
        <taxon>Streptomycetaceae</taxon>
        <taxon>Streptomyces</taxon>
    </lineage>
</organism>
<accession>A0A7H8NKD0</accession>
<dbReference type="AlphaFoldDB" id="A0A7H8NKD0"/>
<dbReference type="InterPro" id="IPR015422">
    <property type="entry name" value="PyrdxlP-dep_Trfase_small"/>
</dbReference>
<dbReference type="Gene3D" id="3.90.1150.10">
    <property type="entry name" value="Aspartate Aminotransferase, domain 1"/>
    <property type="match status" value="1"/>
</dbReference>
<dbReference type="InterPro" id="IPR015424">
    <property type="entry name" value="PyrdxlP-dep_Trfase"/>
</dbReference>
<dbReference type="EMBL" id="CP054929">
    <property type="protein sequence ID" value="QKW54137.1"/>
    <property type="molecule type" value="Genomic_DNA"/>
</dbReference>
<dbReference type="InterPro" id="IPR015421">
    <property type="entry name" value="PyrdxlP-dep_Trfase_major"/>
</dbReference>
<dbReference type="PANTHER" id="PTHR43094">
    <property type="entry name" value="AMINOTRANSFERASE"/>
    <property type="match status" value="1"/>
</dbReference>
<evidence type="ECO:0000256" key="1">
    <source>
        <dbReference type="ARBA" id="ARBA00008954"/>
    </source>
</evidence>
<dbReference type="InterPro" id="IPR005814">
    <property type="entry name" value="Aminotrans_3"/>
</dbReference>
<sequence>MDTTATRPPDPGQPAPGQLLAARQPAEPLPFSHARGSWIHLADGRRLLDASSGLVCVNVGHAHPSVVHAMTEQAQSGAFASPGALRPALQEQLARRLARLVGRPEDRVVFTSTGTSAVEMAIALARLAQRAKGGHRRHRILTSSLSYHGNSALTLALSGHRRRRPRHDDAMGLRPEFDPPYPGLHRRCRYARCRAECAEDVHGVMPEDPESVAAVLVEPVSGTTGGGYTPPDGYLSRLRSLNADQGVLTLHDEVLTGLGRTGLPLAADHWPDTRADITVLSKGLGAGYLPLSAVLLAPEHAESILSAGMPLPMMGTMSATPLQAAVGLAVLDVLEETGALTDARGLGARLEGALRRSLAGLPAVTDIRGRGQFHGIELAPGTLREAMRRTRARDLLLYPFNGYRPDGSGEGLIVAPPLTSTQDELDFLVRRLHQALEDLPGPEGCGPLPSAPPRAKPSKDPSGPHPETL</sequence>
<comment type="similarity">
    <text evidence="1 3">Belongs to the class-III pyridoxal-phosphate-dependent aminotransferase family.</text>
</comment>
<gene>
    <name evidence="5" type="ORF">HUT08_00210</name>
    <name evidence="6" type="ORF">HUT08_36215</name>
</gene>
<dbReference type="PANTHER" id="PTHR43094:SF1">
    <property type="entry name" value="AMINOTRANSFERASE CLASS-III"/>
    <property type="match status" value="1"/>
</dbReference>
<keyword evidence="6" id="KW-0808">Transferase</keyword>
<evidence type="ECO:0000256" key="2">
    <source>
        <dbReference type="ARBA" id="ARBA00022898"/>
    </source>
</evidence>
<keyword evidence="7" id="KW-1185">Reference proteome</keyword>
<evidence type="ECO:0000313" key="7">
    <source>
        <dbReference type="Proteomes" id="UP000509303"/>
    </source>
</evidence>
<evidence type="ECO:0000256" key="4">
    <source>
        <dbReference type="SAM" id="MobiDB-lite"/>
    </source>
</evidence>
<dbReference type="EMBL" id="CP054929">
    <property type="protein sequence ID" value="QKW55019.1"/>
    <property type="molecule type" value="Genomic_DNA"/>
</dbReference>
<dbReference type="GO" id="GO:0008483">
    <property type="term" value="F:transaminase activity"/>
    <property type="evidence" value="ECO:0007669"/>
    <property type="project" value="UniProtKB-KW"/>
</dbReference>
<reference evidence="6 7" key="1">
    <citation type="submission" date="2020-06" db="EMBL/GenBank/DDBJ databases">
        <title>Genome mining for natural products.</title>
        <authorList>
            <person name="Zhang B."/>
            <person name="Shi J."/>
            <person name="Ge H."/>
        </authorList>
    </citation>
    <scope>NUCLEOTIDE SEQUENCE [LARGE SCALE GENOMIC DNA]</scope>
    <source>
        <strain evidence="6 7">NA00687</strain>
    </source>
</reference>
<protein>
    <submittedName>
        <fullName evidence="6">Aspartate aminotransferase family protein</fullName>
    </submittedName>
</protein>
<proteinExistence type="inferred from homology"/>
<dbReference type="Proteomes" id="UP000509303">
    <property type="component" value="Chromosome"/>
</dbReference>